<dbReference type="PANTHER" id="PTHR43429:SF3">
    <property type="entry name" value="NITRITE REDUCTASE [NAD(P)H]"/>
    <property type="match status" value="1"/>
</dbReference>
<evidence type="ECO:0000256" key="5">
    <source>
        <dbReference type="ARBA" id="ARBA00022827"/>
    </source>
</evidence>
<dbReference type="Proteomes" id="UP000587760">
    <property type="component" value="Unassembled WGS sequence"/>
</dbReference>
<dbReference type="InterPro" id="IPR036188">
    <property type="entry name" value="FAD/NAD-bd_sf"/>
</dbReference>
<accession>A0A841R8V8</accession>
<dbReference type="Pfam" id="PF02852">
    <property type="entry name" value="Pyr_redox_dim"/>
    <property type="match status" value="1"/>
</dbReference>
<evidence type="ECO:0000313" key="8">
    <source>
        <dbReference type="EMBL" id="MBB6479389.1"/>
    </source>
</evidence>
<evidence type="ECO:0000256" key="3">
    <source>
        <dbReference type="ARBA" id="ARBA00009130"/>
    </source>
</evidence>
<dbReference type="GO" id="GO:0016491">
    <property type="term" value="F:oxidoreductase activity"/>
    <property type="evidence" value="ECO:0007669"/>
    <property type="project" value="InterPro"/>
</dbReference>
<dbReference type="InterPro" id="IPR004099">
    <property type="entry name" value="Pyr_nucl-diS_OxRdtase_dimer"/>
</dbReference>
<evidence type="ECO:0000259" key="6">
    <source>
        <dbReference type="Pfam" id="PF02852"/>
    </source>
</evidence>
<comment type="caution">
    <text evidence="8">The sequence shown here is derived from an EMBL/GenBank/DDBJ whole genome shotgun (WGS) entry which is preliminary data.</text>
</comment>
<dbReference type="RefSeq" id="WP_184744588.1">
    <property type="nucleotide sequence ID" value="NZ_JACHGJ010000002.1"/>
</dbReference>
<comment type="cofactor">
    <cofactor evidence="1">
        <name>FAD</name>
        <dbReference type="ChEBI" id="CHEBI:57692"/>
    </cofactor>
</comment>
<feature type="domain" description="FAD/NAD(P)-binding" evidence="7">
    <location>
        <begin position="5"/>
        <end position="292"/>
    </location>
</feature>
<dbReference type="Gene3D" id="3.50.50.60">
    <property type="entry name" value="FAD/NAD(P)-binding domain"/>
    <property type="match status" value="2"/>
</dbReference>
<keyword evidence="5" id="KW-0274">FAD</keyword>
<dbReference type="InterPro" id="IPR050260">
    <property type="entry name" value="FAD-bd_OxRdtase"/>
</dbReference>
<name>A0A841R8V8_9SPIO</name>
<evidence type="ECO:0000259" key="7">
    <source>
        <dbReference type="Pfam" id="PF07992"/>
    </source>
</evidence>
<evidence type="ECO:0000313" key="9">
    <source>
        <dbReference type="Proteomes" id="UP000587760"/>
    </source>
</evidence>
<dbReference type="EMBL" id="JACHGJ010000002">
    <property type="protein sequence ID" value="MBB6479389.1"/>
    <property type="molecule type" value="Genomic_DNA"/>
</dbReference>
<evidence type="ECO:0000256" key="1">
    <source>
        <dbReference type="ARBA" id="ARBA00001974"/>
    </source>
</evidence>
<evidence type="ECO:0000256" key="2">
    <source>
        <dbReference type="ARBA" id="ARBA00006442"/>
    </source>
</evidence>
<dbReference type="AlphaFoldDB" id="A0A841R8V8"/>
<organism evidence="8 9">
    <name type="scientific">Spirochaeta isovalerica</name>
    <dbReference type="NCBI Taxonomy" id="150"/>
    <lineage>
        <taxon>Bacteria</taxon>
        <taxon>Pseudomonadati</taxon>
        <taxon>Spirochaetota</taxon>
        <taxon>Spirochaetia</taxon>
        <taxon>Spirochaetales</taxon>
        <taxon>Spirochaetaceae</taxon>
        <taxon>Spirochaeta</taxon>
    </lineage>
</organism>
<dbReference type="Gene3D" id="3.30.390.30">
    <property type="match status" value="1"/>
</dbReference>
<sequence length="438" mass="46599">MIKHEIIVIGGGPAGITLAKMLGKRVAVVRPEKASMIYCALPYAIEGIISHGDTLKSDNLVTGSGASLIRDTVAEVDWDNKILRMESGEEYGYEKLIIATGAVPFIPPIPGRDLKGVMGFKTEKDLAVVNHIVSTGLDRAVVVGAGAIGIELAQALNHRGVEVELVDLEDSVLPNLIDRDMQDLLYKELDGQGVKIHLGVKVTEVKGTEEAEGVILDNGDVLPATLVVFAVGAVAEVSLFKDTALKMDRGGIIVNDKMETNLDNVYAVGDCTQFTSGITGEVTPGKLATNAVPMAKVLGFNLKGQDRRYPGFFNGAATKVGTFFVGGTGLSEKAALKAGFDVVSGYSAVTTKFPIIPGAENKQMKLVADRKTHRVLGAQIISKEPVVGRIDLLTYAIQKESTVEDLSALSYASQPHQSFYPAANIVVLAAEDIRKKLA</sequence>
<gene>
    <name evidence="8" type="ORF">HNR50_001047</name>
</gene>
<comment type="similarity">
    <text evidence="3">Belongs to the class-III pyridine nucleotide-disulfide oxidoreductase family.</text>
</comment>
<dbReference type="InterPro" id="IPR016156">
    <property type="entry name" value="FAD/NAD-linked_Rdtase_dimer_sf"/>
</dbReference>
<dbReference type="InterPro" id="IPR023753">
    <property type="entry name" value="FAD/NAD-binding_dom"/>
</dbReference>
<comment type="similarity">
    <text evidence="2">Belongs to the FAD-dependent oxidoreductase family.</text>
</comment>
<keyword evidence="9" id="KW-1185">Reference proteome</keyword>
<dbReference type="PRINTS" id="PR00469">
    <property type="entry name" value="PNDRDTASEII"/>
</dbReference>
<reference evidence="8 9" key="1">
    <citation type="submission" date="2020-08" db="EMBL/GenBank/DDBJ databases">
        <title>Genomic Encyclopedia of Type Strains, Phase IV (KMG-IV): sequencing the most valuable type-strain genomes for metagenomic binning, comparative biology and taxonomic classification.</title>
        <authorList>
            <person name="Goeker M."/>
        </authorList>
    </citation>
    <scope>NUCLEOTIDE SEQUENCE [LARGE SCALE GENOMIC DNA]</scope>
    <source>
        <strain evidence="8 9">DSM 2461</strain>
    </source>
</reference>
<dbReference type="SUPFAM" id="SSF55424">
    <property type="entry name" value="FAD/NAD-linked reductases, dimerisation (C-terminal) domain"/>
    <property type="match status" value="1"/>
</dbReference>
<protein>
    <submittedName>
        <fullName evidence="8">NADPH-dependent 2,4-dienoyl-CoA reductase/sulfur reductase-like enzyme</fullName>
    </submittedName>
</protein>
<feature type="domain" description="Pyridine nucleotide-disulphide oxidoreductase dimerisation" evidence="6">
    <location>
        <begin position="322"/>
        <end position="416"/>
    </location>
</feature>
<evidence type="ECO:0000256" key="4">
    <source>
        <dbReference type="ARBA" id="ARBA00022630"/>
    </source>
</evidence>
<keyword evidence="4" id="KW-0285">Flavoprotein</keyword>
<dbReference type="PRINTS" id="PR00368">
    <property type="entry name" value="FADPNR"/>
</dbReference>
<dbReference type="SUPFAM" id="SSF51905">
    <property type="entry name" value="FAD/NAD(P)-binding domain"/>
    <property type="match status" value="1"/>
</dbReference>
<dbReference type="PANTHER" id="PTHR43429">
    <property type="entry name" value="PYRIDINE NUCLEOTIDE-DISULFIDE OXIDOREDUCTASE DOMAIN-CONTAINING"/>
    <property type="match status" value="1"/>
</dbReference>
<proteinExistence type="inferred from homology"/>
<dbReference type="Pfam" id="PF07992">
    <property type="entry name" value="Pyr_redox_2"/>
    <property type="match status" value="1"/>
</dbReference>